<reference evidence="2" key="1">
    <citation type="submission" date="2024-02" db="UniProtKB">
        <authorList>
            <consortium name="WormBaseParasite"/>
        </authorList>
    </citation>
    <scope>IDENTIFICATION</scope>
</reference>
<keyword evidence="1" id="KW-1185">Reference proteome</keyword>
<dbReference type="WBParaSite" id="MBELARI_LOCUS17853">
    <property type="protein sequence ID" value="MBELARI_LOCUS17853"/>
    <property type="gene ID" value="MBELARI_LOCUS17853"/>
</dbReference>
<protein>
    <submittedName>
        <fullName evidence="2">Uncharacterized protein</fullName>
    </submittedName>
</protein>
<proteinExistence type="predicted"/>
<evidence type="ECO:0000313" key="1">
    <source>
        <dbReference type="Proteomes" id="UP000887575"/>
    </source>
</evidence>
<accession>A0AAF3EUJ0</accession>
<organism evidence="1 2">
    <name type="scientific">Mesorhabditis belari</name>
    <dbReference type="NCBI Taxonomy" id="2138241"/>
    <lineage>
        <taxon>Eukaryota</taxon>
        <taxon>Metazoa</taxon>
        <taxon>Ecdysozoa</taxon>
        <taxon>Nematoda</taxon>
        <taxon>Chromadorea</taxon>
        <taxon>Rhabditida</taxon>
        <taxon>Rhabditina</taxon>
        <taxon>Rhabditomorpha</taxon>
        <taxon>Rhabditoidea</taxon>
        <taxon>Rhabditidae</taxon>
        <taxon>Mesorhabditinae</taxon>
        <taxon>Mesorhabditis</taxon>
    </lineage>
</organism>
<evidence type="ECO:0000313" key="2">
    <source>
        <dbReference type="WBParaSite" id="MBELARI_LOCUS17853"/>
    </source>
</evidence>
<name>A0AAF3EUJ0_9BILA</name>
<dbReference type="AlphaFoldDB" id="A0AAF3EUJ0"/>
<sequence>MDFATFTLSRYTLYHLGNAHLKEQIAVTRLKMVKYRCSQCPLEIFTSDAMIHHRTKCSGTYIELPAFIGMKALDEFRRLCDEAFQQKRNRKMEVFR</sequence>
<dbReference type="Proteomes" id="UP000887575">
    <property type="component" value="Unassembled WGS sequence"/>
</dbReference>